<reference evidence="5" key="1">
    <citation type="submission" date="2025-08" db="UniProtKB">
        <authorList>
            <consortium name="RefSeq"/>
        </authorList>
    </citation>
    <scope>IDENTIFICATION</scope>
    <source>
        <tissue evidence="5">Gonad</tissue>
    </source>
</reference>
<accession>A0A6P4ZWZ2</accession>
<keyword evidence="1" id="KW-0443">Lipid metabolism</keyword>
<evidence type="ECO:0000256" key="2">
    <source>
        <dbReference type="PROSITE-ProRule" id="PRU01161"/>
    </source>
</evidence>
<dbReference type="SUPFAM" id="SSF52151">
    <property type="entry name" value="FabD/lysophospholipase-like"/>
    <property type="match status" value="1"/>
</dbReference>
<proteinExistence type="predicted"/>
<dbReference type="PANTHER" id="PTHR46394:SF1">
    <property type="entry name" value="PNPLA DOMAIN-CONTAINING PROTEIN"/>
    <property type="match status" value="1"/>
</dbReference>
<name>A0A6P4ZWZ2_BRABE</name>
<evidence type="ECO:0000313" key="4">
    <source>
        <dbReference type="Proteomes" id="UP000515135"/>
    </source>
</evidence>
<dbReference type="RefSeq" id="XP_019635482.1">
    <property type="nucleotide sequence ID" value="XM_019779923.1"/>
</dbReference>
<keyword evidence="4" id="KW-1185">Reference proteome</keyword>
<dbReference type="InterPro" id="IPR052580">
    <property type="entry name" value="Lipid_Hydrolase"/>
</dbReference>
<dbReference type="Pfam" id="PF01734">
    <property type="entry name" value="Patatin"/>
    <property type="match status" value="1"/>
</dbReference>
<evidence type="ECO:0000256" key="1">
    <source>
        <dbReference type="ARBA" id="ARBA00023098"/>
    </source>
</evidence>
<gene>
    <name evidence="5" type="primary">LOC109478395</name>
</gene>
<dbReference type="InterPro" id="IPR002641">
    <property type="entry name" value="PNPLA_dom"/>
</dbReference>
<dbReference type="Gene3D" id="3.40.1090.10">
    <property type="entry name" value="Cytosolic phospholipase A2 catalytic domain"/>
    <property type="match status" value="1"/>
</dbReference>
<dbReference type="Proteomes" id="UP000515135">
    <property type="component" value="Unplaced"/>
</dbReference>
<evidence type="ECO:0000313" key="5">
    <source>
        <dbReference type="RefSeq" id="XP_019635482.1"/>
    </source>
</evidence>
<protein>
    <submittedName>
        <fullName evidence="5">Uncharacterized protein LOC109478395</fullName>
    </submittedName>
</protein>
<organism evidence="4 5">
    <name type="scientific">Branchiostoma belcheri</name>
    <name type="common">Amphioxus</name>
    <dbReference type="NCBI Taxonomy" id="7741"/>
    <lineage>
        <taxon>Eukaryota</taxon>
        <taxon>Metazoa</taxon>
        <taxon>Chordata</taxon>
        <taxon>Cephalochordata</taxon>
        <taxon>Leptocardii</taxon>
        <taxon>Amphioxiformes</taxon>
        <taxon>Branchiostomatidae</taxon>
        <taxon>Branchiostoma</taxon>
    </lineage>
</organism>
<sequence length="159" mass="17405">MGQTPSKPAAPKLPATIGERFKDKEFPFENLVLEGGGAKGIAYIGACKFLEDAGIMPQIKRFAGTSAGAITATLLAIGLTSEEMLKELSEKNLLEVVLDTRWTKMAWIPGMANVGKFIDVITARGACPGHEFMNWFGDILDRHLKKRHPSLDKDVTFDQ</sequence>
<dbReference type="GO" id="GO:0006629">
    <property type="term" value="P:lipid metabolic process"/>
    <property type="evidence" value="ECO:0007669"/>
    <property type="project" value="UniProtKB-KW"/>
</dbReference>
<feature type="short sequence motif" description="GXGXXG" evidence="2">
    <location>
        <begin position="35"/>
        <end position="40"/>
    </location>
</feature>
<dbReference type="GeneID" id="109478395"/>
<dbReference type="KEGG" id="bbel:109478395"/>
<dbReference type="PANTHER" id="PTHR46394">
    <property type="entry name" value="ANNEXIN"/>
    <property type="match status" value="1"/>
</dbReference>
<feature type="domain" description="PNPLA" evidence="3">
    <location>
        <begin position="31"/>
        <end position="159"/>
    </location>
</feature>
<evidence type="ECO:0000259" key="3">
    <source>
        <dbReference type="PROSITE" id="PS51635"/>
    </source>
</evidence>
<dbReference type="AlphaFoldDB" id="A0A6P4ZWZ2"/>
<feature type="non-terminal residue" evidence="5">
    <location>
        <position position="159"/>
    </location>
</feature>
<comment type="caution">
    <text evidence="2">Lacks conserved residue(s) required for the propagation of feature annotation.</text>
</comment>
<dbReference type="OrthoDB" id="6160241at2759"/>
<dbReference type="InterPro" id="IPR016035">
    <property type="entry name" value="Acyl_Trfase/lysoPLipase"/>
</dbReference>
<dbReference type="PROSITE" id="PS51635">
    <property type="entry name" value="PNPLA"/>
    <property type="match status" value="1"/>
</dbReference>
<feature type="short sequence motif" description="GXSXG" evidence="2">
    <location>
        <begin position="64"/>
        <end position="68"/>
    </location>
</feature>